<evidence type="ECO:0008006" key="4">
    <source>
        <dbReference type="Google" id="ProtNLM"/>
    </source>
</evidence>
<dbReference type="EMBL" id="JAHRIN010036055">
    <property type="protein sequence ID" value="MEQ2204324.1"/>
    <property type="molecule type" value="Genomic_DNA"/>
</dbReference>
<feature type="transmembrane region" description="Helical" evidence="1">
    <location>
        <begin position="41"/>
        <end position="64"/>
    </location>
</feature>
<keyword evidence="1" id="KW-0472">Membrane</keyword>
<reference evidence="2 3" key="1">
    <citation type="submission" date="2021-06" db="EMBL/GenBank/DDBJ databases">
        <authorList>
            <person name="Palmer J.M."/>
        </authorList>
    </citation>
    <scope>NUCLEOTIDE SEQUENCE [LARGE SCALE GENOMIC DNA]</scope>
    <source>
        <strain evidence="2 3">XC_2019</strain>
        <tissue evidence="2">Muscle</tissue>
    </source>
</reference>
<keyword evidence="1" id="KW-1133">Transmembrane helix</keyword>
<evidence type="ECO:0000256" key="1">
    <source>
        <dbReference type="SAM" id="Phobius"/>
    </source>
</evidence>
<name>A0ABV0R859_9TELE</name>
<protein>
    <recommendedName>
        <fullName evidence="4">Secreted protein</fullName>
    </recommendedName>
</protein>
<dbReference type="Proteomes" id="UP001434883">
    <property type="component" value="Unassembled WGS sequence"/>
</dbReference>
<keyword evidence="3" id="KW-1185">Reference proteome</keyword>
<evidence type="ECO:0000313" key="2">
    <source>
        <dbReference type="EMBL" id="MEQ2204324.1"/>
    </source>
</evidence>
<evidence type="ECO:0000313" key="3">
    <source>
        <dbReference type="Proteomes" id="UP001434883"/>
    </source>
</evidence>
<keyword evidence="1" id="KW-0812">Transmembrane</keyword>
<accession>A0ABV0R859</accession>
<comment type="caution">
    <text evidence="2">The sequence shown here is derived from an EMBL/GenBank/DDBJ whole genome shotgun (WGS) entry which is preliminary data.</text>
</comment>
<gene>
    <name evidence="2" type="ORF">XENOCAPTIV_011433</name>
</gene>
<organism evidence="2 3">
    <name type="scientific">Xenoophorus captivus</name>
    <dbReference type="NCBI Taxonomy" id="1517983"/>
    <lineage>
        <taxon>Eukaryota</taxon>
        <taxon>Metazoa</taxon>
        <taxon>Chordata</taxon>
        <taxon>Craniata</taxon>
        <taxon>Vertebrata</taxon>
        <taxon>Euteleostomi</taxon>
        <taxon>Actinopterygii</taxon>
        <taxon>Neopterygii</taxon>
        <taxon>Teleostei</taxon>
        <taxon>Neoteleostei</taxon>
        <taxon>Acanthomorphata</taxon>
        <taxon>Ovalentaria</taxon>
        <taxon>Atherinomorphae</taxon>
        <taxon>Cyprinodontiformes</taxon>
        <taxon>Goodeidae</taxon>
        <taxon>Xenoophorus</taxon>
    </lineage>
</organism>
<sequence length="149" mass="16796">MRKLRVLLACCYCKVNRFSLPLRLKHAGAVALHHYEYFSCRFFLFCCAPAFMDCYSLLSFVIAIHSSRLFIAKLFPFSVHLQKRLSLKLSCKEIPYVCGPDGPNEAKTTSCFVWITGHCALGQSCDQSRARSLPLGHWCAHEAVGQCSV</sequence>
<proteinExistence type="predicted"/>